<protein>
    <submittedName>
        <fullName evidence="1">Uncharacterized protein</fullName>
    </submittedName>
</protein>
<accession>A0A437AIR8</accession>
<dbReference type="Proteomes" id="UP000282876">
    <property type="component" value="Unassembled WGS sequence"/>
</dbReference>
<evidence type="ECO:0000313" key="1">
    <source>
        <dbReference type="EMBL" id="RVD91061.1"/>
    </source>
</evidence>
<sequence length="266" mass="31421">QTLASLDHFYYYLEDSKIKNNSLTKSLHEFLKEVRKNKNPIDNQKYYDNIMFYLVKTGNFKLNYENSADELLSCIIKELFDEELNFKNIKVDSFENMSFQVFEKIRLGSEIFRLFGLAQYKENISITLSVFSPGYTKIGESIMKFYQGKDKNFVPDWSETLFLEWPQYIFIAYTSDCLKTHGLKLENEGGVLIEEKKYEFVSASLYLRSNEGISHYMSLNKREKNFYLFNDEKYHKILPNEAIKTNAEITYTVHALVNDIEDLLIK</sequence>
<gene>
    <name evidence="1" type="ORF">TUBRATIS_24990</name>
</gene>
<dbReference type="EMBL" id="RCSS01000660">
    <property type="protein sequence ID" value="RVD91061.1"/>
    <property type="molecule type" value="Genomic_DNA"/>
</dbReference>
<dbReference type="AlphaFoldDB" id="A0A437AIR8"/>
<dbReference type="SUPFAM" id="SSF54001">
    <property type="entry name" value="Cysteine proteinases"/>
    <property type="match status" value="1"/>
</dbReference>
<name>A0A437AIR8_9MICR</name>
<feature type="non-terminal residue" evidence="1">
    <location>
        <position position="1"/>
    </location>
</feature>
<evidence type="ECO:0000313" key="2">
    <source>
        <dbReference type="Proteomes" id="UP000282876"/>
    </source>
</evidence>
<reference evidence="1 2" key="1">
    <citation type="submission" date="2018-10" db="EMBL/GenBank/DDBJ databases">
        <title>Draft genome sequence of the microsporidian Tubulinosema ratisbonensis.</title>
        <authorList>
            <person name="Polonais V."/>
            <person name="Peyretaillade E."/>
            <person name="Niehus S."/>
            <person name="Wawrzyniak I."/>
            <person name="Franchet A."/>
            <person name="Gaspin C."/>
            <person name="Reichstadt M."/>
            <person name="Belser C."/>
            <person name="Labadie K."/>
            <person name="Delbac F."/>
            <person name="Ferrandon D."/>
        </authorList>
    </citation>
    <scope>NUCLEOTIDE SEQUENCE [LARGE SCALE GENOMIC DNA]</scope>
    <source>
        <strain evidence="1 2">Franzen</strain>
    </source>
</reference>
<dbReference type="OrthoDB" id="2020758at2759"/>
<proteinExistence type="predicted"/>
<keyword evidence="2" id="KW-1185">Reference proteome</keyword>
<organism evidence="1 2">
    <name type="scientific">Tubulinosema ratisbonensis</name>
    <dbReference type="NCBI Taxonomy" id="291195"/>
    <lineage>
        <taxon>Eukaryota</taxon>
        <taxon>Fungi</taxon>
        <taxon>Fungi incertae sedis</taxon>
        <taxon>Microsporidia</taxon>
        <taxon>Tubulinosematoidea</taxon>
        <taxon>Tubulinosematidae</taxon>
        <taxon>Tubulinosema</taxon>
    </lineage>
</organism>
<dbReference type="VEuPathDB" id="MicrosporidiaDB:TUBRATIS_24990"/>
<comment type="caution">
    <text evidence="1">The sequence shown here is derived from an EMBL/GenBank/DDBJ whole genome shotgun (WGS) entry which is preliminary data.</text>
</comment>
<dbReference type="InterPro" id="IPR038765">
    <property type="entry name" value="Papain-like_cys_pep_sf"/>
</dbReference>